<comment type="caution">
    <text evidence="2">The sequence shown here is derived from an EMBL/GenBank/DDBJ whole genome shotgun (WGS) entry which is preliminary data.</text>
</comment>
<name>A0AB34JVJ6_PRYPA</name>
<reference evidence="2 3" key="1">
    <citation type="journal article" date="2024" name="Science">
        <title>Giant polyketide synthase enzymes in the biosynthesis of giant marine polyether toxins.</title>
        <authorList>
            <person name="Fallon T.R."/>
            <person name="Shende V.V."/>
            <person name="Wierzbicki I.H."/>
            <person name="Pendleton A.L."/>
            <person name="Watervoot N.F."/>
            <person name="Auber R.P."/>
            <person name="Gonzalez D.J."/>
            <person name="Wisecaver J.H."/>
            <person name="Moore B.S."/>
        </authorList>
    </citation>
    <scope>NUCLEOTIDE SEQUENCE [LARGE SCALE GENOMIC DNA]</scope>
    <source>
        <strain evidence="2 3">12B1</strain>
    </source>
</reference>
<accession>A0AB34JVJ6</accession>
<organism evidence="2 3">
    <name type="scientific">Prymnesium parvum</name>
    <name type="common">Toxic golden alga</name>
    <dbReference type="NCBI Taxonomy" id="97485"/>
    <lineage>
        <taxon>Eukaryota</taxon>
        <taxon>Haptista</taxon>
        <taxon>Haptophyta</taxon>
        <taxon>Prymnesiophyceae</taxon>
        <taxon>Prymnesiales</taxon>
        <taxon>Prymnesiaceae</taxon>
        <taxon>Prymnesium</taxon>
    </lineage>
</organism>
<dbReference type="Proteomes" id="UP001515480">
    <property type="component" value="Unassembled WGS sequence"/>
</dbReference>
<keyword evidence="3" id="KW-1185">Reference proteome</keyword>
<gene>
    <name evidence="2" type="ORF">AB1Y20_019931</name>
</gene>
<feature type="region of interest" description="Disordered" evidence="1">
    <location>
        <begin position="116"/>
        <end position="138"/>
    </location>
</feature>
<dbReference type="EMBL" id="JBGBPQ010000004">
    <property type="protein sequence ID" value="KAL1525058.1"/>
    <property type="molecule type" value="Genomic_DNA"/>
</dbReference>
<sequence>MSEIALLWVHFSLVGEGRQNPRSQKLMDGSFVAVADDFGPTDVVPGKHYLFENLLPHADVRATPLTSSTPGTLVSVTKNELWHRPSHDPTSESPLKPIDAVDFDGPLRVVGVERAAERGYAPRPRPDRTRAPLYTEDEEQQRSAALALGCAAGQFETLVANLKAKAAKCRRCFLAAADSWKEGG</sequence>
<protein>
    <submittedName>
        <fullName evidence="2">Uncharacterized protein</fullName>
    </submittedName>
</protein>
<proteinExistence type="predicted"/>
<dbReference type="AlphaFoldDB" id="A0AB34JVJ6"/>
<evidence type="ECO:0000313" key="2">
    <source>
        <dbReference type="EMBL" id="KAL1525058.1"/>
    </source>
</evidence>
<evidence type="ECO:0000256" key="1">
    <source>
        <dbReference type="SAM" id="MobiDB-lite"/>
    </source>
</evidence>
<evidence type="ECO:0000313" key="3">
    <source>
        <dbReference type="Proteomes" id="UP001515480"/>
    </source>
</evidence>